<feature type="repeat" description="TPR" evidence="4">
    <location>
        <begin position="655"/>
        <end position="688"/>
    </location>
</feature>
<protein>
    <submittedName>
        <fullName evidence="6">Uncharacterized protein</fullName>
    </submittedName>
</protein>
<dbReference type="SUPFAM" id="SSF81901">
    <property type="entry name" value="HCP-like"/>
    <property type="match status" value="1"/>
</dbReference>
<reference evidence="6 7" key="1">
    <citation type="submission" date="2017-03" db="EMBL/GenBank/DDBJ databases">
        <title>Genomes of endolithic fungi from Antarctica.</title>
        <authorList>
            <person name="Coleine C."/>
            <person name="Masonjones S."/>
            <person name="Stajich J.E."/>
        </authorList>
    </citation>
    <scope>NUCLEOTIDE SEQUENCE [LARGE SCALE GENOMIC DNA]</scope>
    <source>
        <strain evidence="6 7">CCFEE 5184</strain>
    </source>
</reference>
<evidence type="ECO:0000256" key="3">
    <source>
        <dbReference type="ARBA" id="ARBA00038210"/>
    </source>
</evidence>
<feature type="compositionally biased region" description="Basic and acidic residues" evidence="5">
    <location>
        <begin position="430"/>
        <end position="445"/>
    </location>
</feature>
<feature type="repeat" description="TPR" evidence="4">
    <location>
        <begin position="621"/>
        <end position="654"/>
    </location>
</feature>
<dbReference type="GO" id="GO:0051301">
    <property type="term" value="P:cell division"/>
    <property type="evidence" value="ECO:0007669"/>
    <property type="project" value="TreeGrafter"/>
</dbReference>
<dbReference type="PROSITE" id="PS50293">
    <property type="entry name" value="TPR_REGION"/>
    <property type="match status" value="1"/>
</dbReference>
<dbReference type="Pfam" id="PF13181">
    <property type="entry name" value="TPR_8"/>
    <property type="match status" value="2"/>
</dbReference>
<feature type="compositionally biased region" description="Low complexity" evidence="5">
    <location>
        <begin position="376"/>
        <end position="386"/>
    </location>
</feature>
<comment type="caution">
    <text evidence="6">The sequence shown here is derived from an EMBL/GenBank/DDBJ whole genome shotgun (WGS) entry which is preliminary data.</text>
</comment>
<dbReference type="InterPro" id="IPR019734">
    <property type="entry name" value="TPR_rpt"/>
</dbReference>
<keyword evidence="7" id="KW-1185">Reference proteome</keyword>
<keyword evidence="1" id="KW-0677">Repeat</keyword>
<dbReference type="PROSITE" id="PS50005">
    <property type="entry name" value="TPR"/>
    <property type="match status" value="6"/>
</dbReference>
<dbReference type="Pfam" id="PF13432">
    <property type="entry name" value="TPR_16"/>
    <property type="match status" value="1"/>
</dbReference>
<feature type="repeat" description="TPR" evidence="4">
    <location>
        <begin position="519"/>
        <end position="552"/>
    </location>
</feature>
<dbReference type="SMART" id="SM00028">
    <property type="entry name" value="TPR"/>
    <property type="match status" value="7"/>
</dbReference>
<dbReference type="Pfam" id="PF12895">
    <property type="entry name" value="ANAPC3"/>
    <property type="match status" value="1"/>
</dbReference>
<name>A0A4U0X436_9PEZI</name>
<accession>A0A4U0X436</accession>
<feature type="repeat" description="TPR" evidence="4">
    <location>
        <begin position="757"/>
        <end position="790"/>
    </location>
</feature>
<gene>
    <name evidence="6" type="ORF">B0A55_08254</name>
</gene>
<keyword evidence="2 4" id="KW-0802">TPR repeat</keyword>
<evidence type="ECO:0000256" key="5">
    <source>
        <dbReference type="SAM" id="MobiDB-lite"/>
    </source>
</evidence>
<dbReference type="SUPFAM" id="SSF48452">
    <property type="entry name" value="TPR-like"/>
    <property type="match status" value="2"/>
</dbReference>
<dbReference type="Proteomes" id="UP000309340">
    <property type="component" value="Unassembled WGS sequence"/>
</dbReference>
<evidence type="ECO:0000313" key="6">
    <source>
        <dbReference type="EMBL" id="TKA71152.1"/>
    </source>
</evidence>
<sequence length="811" mass="89148">MSPTTGIAASQLHQLIYYHMDNDILDTANFLAGRLHALEPRNADSSHLLALTYLRLRRFKAAYDFSQKFGAGGRHLGCAYTFAQACLELGRHTEGCAALEKAKNFWVGKMNWKKHSETTRRHVPDAPAVYTLMAKLWQGHGDLRKAGDCYIEAHKANPFIWDAFEGLCRVGADLNLPNMFRAPVDAVSVSAGSVGVPEIYTDEVPLVSQPLASQSNFNQQVFTPSADPFGAGRSATAASQFVLPDPAGKTTLPNGLRPHFSEWDTPTANGGSGEDDVAMGGVGLESEDTMNEPPAAPQRRFRPGQQSDIADKPRQPTLRGHMHTSSEALAEDTLRPGVGVHKRTISGQTSQASSAAASDPSAPPRRSNRLFGQVATTKTTRSTADTVSSLAGKVDRTMRAAKAATGAKGRPASTVGRVVSGNRKIMPPDPADKEREKRTTSRATERSAASAPGVTAAVTQKPHAHAPPLPDVQVEQQAMTALLDNFRYLAVGSYATARFDLPKAIQTFRSLPSAQRETPWVLAQLGKAYYEAADYRNAEDCFARLLKIQPTRIQDMEVYSTVLWHLKKESALAFLCHTLRDQDYHAPQTWCALGNAFSLAREHDQAISAFKRATQLDESFAYAWTLMGHEYIANEEFDAALSSFRRSVAVDRRCYGGWYGLGKSYERMGKLEEAERHYRIAATINPSNATLLVCIGVVLERLHNRKAALANYTKALEITPLSALARFKKARVLMHMRYFQDAMMELEVLREQAPDEANVWFLLGKCYKGLGEKSEALRALTTALNLDPKAAPFIKDAMEALDDDDEESEED</sequence>
<dbReference type="PANTHER" id="PTHR12558:SF13">
    <property type="entry name" value="CELL DIVISION CYCLE PROTEIN 27 HOMOLOG"/>
    <property type="match status" value="1"/>
</dbReference>
<feature type="region of interest" description="Disordered" evidence="5">
    <location>
        <begin position="402"/>
        <end position="468"/>
    </location>
</feature>
<proteinExistence type="inferred from homology"/>
<dbReference type="STRING" id="329884.A0A4U0X436"/>
<feature type="region of interest" description="Disordered" evidence="5">
    <location>
        <begin position="240"/>
        <end position="389"/>
    </location>
</feature>
<dbReference type="GO" id="GO:0016567">
    <property type="term" value="P:protein ubiquitination"/>
    <property type="evidence" value="ECO:0007669"/>
    <property type="project" value="TreeGrafter"/>
</dbReference>
<dbReference type="EMBL" id="NAJQ01000365">
    <property type="protein sequence ID" value="TKA71152.1"/>
    <property type="molecule type" value="Genomic_DNA"/>
</dbReference>
<dbReference type="GO" id="GO:0031145">
    <property type="term" value="P:anaphase-promoting complex-dependent catabolic process"/>
    <property type="evidence" value="ECO:0007669"/>
    <property type="project" value="TreeGrafter"/>
</dbReference>
<evidence type="ECO:0000256" key="2">
    <source>
        <dbReference type="ARBA" id="ARBA00022803"/>
    </source>
</evidence>
<dbReference type="InterPro" id="IPR013105">
    <property type="entry name" value="TPR_2"/>
</dbReference>
<dbReference type="GO" id="GO:0007091">
    <property type="term" value="P:metaphase/anaphase transition of mitotic cell cycle"/>
    <property type="evidence" value="ECO:0007669"/>
    <property type="project" value="TreeGrafter"/>
</dbReference>
<evidence type="ECO:0000256" key="4">
    <source>
        <dbReference type="PROSITE-ProRule" id="PRU00339"/>
    </source>
</evidence>
<feature type="compositionally biased region" description="Low complexity" evidence="5">
    <location>
        <begin position="402"/>
        <end position="412"/>
    </location>
</feature>
<dbReference type="Pfam" id="PF07719">
    <property type="entry name" value="TPR_2"/>
    <property type="match status" value="1"/>
</dbReference>
<dbReference type="OrthoDB" id="329563at2759"/>
<dbReference type="GO" id="GO:0005680">
    <property type="term" value="C:anaphase-promoting complex"/>
    <property type="evidence" value="ECO:0007669"/>
    <property type="project" value="UniProtKB-ARBA"/>
</dbReference>
<dbReference type="AlphaFoldDB" id="A0A4U0X436"/>
<dbReference type="InterPro" id="IPR011990">
    <property type="entry name" value="TPR-like_helical_dom_sf"/>
</dbReference>
<dbReference type="Gene3D" id="1.25.40.10">
    <property type="entry name" value="Tetratricopeptide repeat domain"/>
    <property type="match status" value="4"/>
</dbReference>
<feature type="repeat" description="TPR" evidence="4">
    <location>
        <begin position="689"/>
        <end position="722"/>
    </location>
</feature>
<dbReference type="GO" id="GO:0005737">
    <property type="term" value="C:cytoplasm"/>
    <property type="evidence" value="ECO:0007669"/>
    <property type="project" value="TreeGrafter"/>
</dbReference>
<dbReference type="PANTHER" id="PTHR12558">
    <property type="entry name" value="CELL DIVISION CYCLE 16,23,27"/>
    <property type="match status" value="1"/>
</dbReference>
<comment type="similarity">
    <text evidence="3">Belongs to the APC3/CDC27 family.</text>
</comment>
<evidence type="ECO:0000256" key="1">
    <source>
        <dbReference type="ARBA" id="ARBA00022737"/>
    </source>
</evidence>
<evidence type="ECO:0000313" key="7">
    <source>
        <dbReference type="Proteomes" id="UP000309340"/>
    </source>
</evidence>
<organism evidence="6 7">
    <name type="scientific">Friedmanniomyces simplex</name>
    <dbReference type="NCBI Taxonomy" id="329884"/>
    <lineage>
        <taxon>Eukaryota</taxon>
        <taxon>Fungi</taxon>
        <taxon>Dikarya</taxon>
        <taxon>Ascomycota</taxon>
        <taxon>Pezizomycotina</taxon>
        <taxon>Dothideomycetes</taxon>
        <taxon>Dothideomycetidae</taxon>
        <taxon>Mycosphaerellales</taxon>
        <taxon>Teratosphaeriaceae</taxon>
        <taxon>Friedmanniomyces</taxon>
    </lineage>
</organism>
<feature type="repeat" description="TPR" evidence="4">
    <location>
        <begin position="587"/>
        <end position="620"/>
    </location>
</feature>